<dbReference type="SUPFAM" id="SSF143990">
    <property type="entry name" value="YbiA-like"/>
    <property type="match status" value="1"/>
</dbReference>
<protein>
    <recommendedName>
        <fullName evidence="1">NADAR domain-containing protein</fullName>
    </recommendedName>
</protein>
<proteinExistence type="predicted"/>
<dbReference type="Pfam" id="PF08719">
    <property type="entry name" value="NADAR"/>
    <property type="match status" value="1"/>
</dbReference>
<dbReference type="EMBL" id="CAJOBC010006944">
    <property type="protein sequence ID" value="CAF3916230.1"/>
    <property type="molecule type" value="Genomic_DNA"/>
</dbReference>
<sequence>MGGPGFVDGQAHNELDNFDPCKFTVNGVEYYSAENYFQCQKATTPEDHERVRQAGSGVAVWSAGLRVNPLRSDWESIKVEQMYIGNKAKFEQNPRWANILCESVGRITFRASTSFWNGWNGLLLERIRAELRHNGIEDDKTVMRVKKMMEQYANDHREIETNMVTLPRNSFIKWFADKTSSS</sequence>
<evidence type="ECO:0000313" key="2">
    <source>
        <dbReference type="EMBL" id="CAF1152736.1"/>
    </source>
</evidence>
<reference evidence="2" key="1">
    <citation type="submission" date="2021-02" db="EMBL/GenBank/DDBJ databases">
        <authorList>
            <person name="Nowell W R."/>
        </authorList>
    </citation>
    <scope>NUCLEOTIDE SEQUENCE</scope>
</reference>
<keyword evidence="4" id="KW-1185">Reference proteome</keyword>
<evidence type="ECO:0000259" key="1">
    <source>
        <dbReference type="Pfam" id="PF08719"/>
    </source>
</evidence>
<dbReference type="Proteomes" id="UP000663829">
    <property type="component" value="Unassembled WGS sequence"/>
</dbReference>
<dbReference type="CDD" id="cd15457">
    <property type="entry name" value="NADAR"/>
    <property type="match status" value="1"/>
</dbReference>
<organism evidence="2 4">
    <name type="scientific">Didymodactylos carnosus</name>
    <dbReference type="NCBI Taxonomy" id="1234261"/>
    <lineage>
        <taxon>Eukaryota</taxon>
        <taxon>Metazoa</taxon>
        <taxon>Spiralia</taxon>
        <taxon>Gnathifera</taxon>
        <taxon>Rotifera</taxon>
        <taxon>Eurotatoria</taxon>
        <taxon>Bdelloidea</taxon>
        <taxon>Philodinida</taxon>
        <taxon>Philodinidae</taxon>
        <taxon>Didymodactylos</taxon>
    </lineage>
</organism>
<feature type="domain" description="NADAR" evidence="1">
    <location>
        <begin position="10"/>
        <end position="112"/>
    </location>
</feature>
<dbReference type="EMBL" id="CAJNOQ010006944">
    <property type="protein sequence ID" value="CAF1152736.1"/>
    <property type="molecule type" value="Genomic_DNA"/>
</dbReference>
<dbReference type="InterPro" id="IPR037238">
    <property type="entry name" value="YbiA-like_sf"/>
</dbReference>
<dbReference type="Proteomes" id="UP000681722">
    <property type="component" value="Unassembled WGS sequence"/>
</dbReference>
<dbReference type="OrthoDB" id="206452at2759"/>
<gene>
    <name evidence="2" type="ORF">GPM918_LOCUS21267</name>
    <name evidence="3" type="ORF">SRO942_LOCUS21264</name>
</gene>
<dbReference type="InterPro" id="IPR012816">
    <property type="entry name" value="NADAR"/>
</dbReference>
<comment type="caution">
    <text evidence="2">The sequence shown here is derived from an EMBL/GenBank/DDBJ whole genome shotgun (WGS) entry which is preliminary data.</text>
</comment>
<evidence type="ECO:0000313" key="4">
    <source>
        <dbReference type="Proteomes" id="UP000663829"/>
    </source>
</evidence>
<evidence type="ECO:0000313" key="3">
    <source>
        <dbReference type="EMBL" id="CAF3916230.1"/>
    </source>
</evidence>
<dbReference type="Gene3D" id="1.10.357.40">
    <property type="entry name" value="YbiA-like"/>
    <property type="match status" value="1"/>
</dbReference>
<accession>A0A814SZW3</accession>
<dbReference type="AlphaFoldDB" id="A0A814SZW3"/>
<name>A0A814SZW3_9BILA</name>